<keyword evidence="4" id="KW-1185">Reference proteome</keyword>
<feature type="transmembrane region" description="Helical" evidence="1">
    <location>
        <begin position="57"/>
        <end position="77"/>
    </location>
</feature>
<dbReference type="Pfam" id="PF04982">
    <property type="entry name" value="TM_HPP"/>
    <property type="match status" value="1"/>
</dbReference>
<gene>
    <name evidence="3" type="ORF">Kalk_13250</name>
</gene>
<protein>
    <recommendedName>
        <fullName evidence="2">HPP transmembrane region domain-containing protein</fullName>
    </recommendedName>
</protein>
<organism evidence="3 4">
    <name type="scientific">Ketobacter alkanivorans</name>
    <dbReference type="NCBI Taxonomy" id="1917421"/>
    <lineage>
        <taxon>Bacteria</taxon>
        <taxon>Pseudomonadati</taxon>
        <taxon>Pseudomonadota</taxon>
        <taxon>Gammaproteobacteria</taxon>
        <taxon>Pseudomonadales</taxon>
        <taxon>Ketobacteraceae</taxon>
        <taxon>Ketobacter</taxon>
    </lineage>
</organism>
<feature type="domain" description="HPP transmembrane region" evidence="2">
    <location>
        <begin position="51"/>
        <end position="207"/>
    </location>
</feature>
<evidence type="ECO:0000259" key="2">
    <source>
        <dbReference type="Pfam" id="PF04982"/>
    </source>
</evidence>
<evidence type="ECO:0000256" key="1">
    <source>
        <dbReference type="SAM" id="Phobius"/>
    </source>
</evidence>
<accession>A0A2K9LMG2</accession>
<dbReference type="InterPro" id="IPR058581">
    <property type="entry name" value="TM_HPP"/>
</dbReference>
<dbReference type="Proteomes" id="UP000235116">
    <property type="component" value="Chromosome"/>
</dbReference>
<feature type="transmembrane region" description="Helical" evidence="1">
    <location>
        <begin position="176"/>
        <end position="200"/>
    </location>
</feature>
<dbReference type="PANTHER" id="PTHR33741:SF5">
    <property type="entry name" value="TRANSMEMBRANE PROTEIN DDB_G0269096-RELATED"/>
    <property type="match status" value="1"/>
</dbReference>
<dbReference type="KEGG" id="kak:Kalk_13250"/>
<dbReference type="PANTHER" id="PTHR33741">
    <property type="entry name" value="TRANSMEMBRANE PROTEIN DDB_G0269096-RELATED"/>
    <property type="match status" value="1"/>
</dbReference>
<sequence>MGLPWWALSESRSDTSCAWKPTRAWRSDRVRNVSGTLHAIVQYLGVPTDNTSHVEKLISALGAGIGILIVYGALCVYSIDHASVLLVASVAASTVLVFAVPHGALSQPWPVIGSYLVSGLVGVTCHRWIDHPVLAIPLAVGFAVWCMYYTRCLHPPGGAIALVAVTGGNEIQQLGYGFVLVPALMNAATLVCAGFVYNYVFPWRRYPVHFLYAQPHAHPLVQQYELLELTHEDYQYALKTMDSFIDISPEDLSELVDCAREHALIVSKRYIRPGVEKC</sequence>
<keyword evidence="1" id="KW-0812">Transmembrane</keyword>
<reference evidence="4" key="1">
    <citation type="submission" date="2017-08" db="EMBL/GenBank/DDBJ databases">
        <title>Direct submision.</title>
        <authorList>
            <person name="Kim S.-J."/>
            <person name="Rhee S.-K."/>
        </authorList>
    </citation>
    <scope>NUCLEOTIDE SEQUENCE [LARGE SCALE GENOMIC DNA]</scope>
    <source>
        <strain evidence="4">GI5</strain>
    </source>
</reference>
<feature type="transmembrane region" description="Helical" evidence="1">
    <location>
        <begin position="84"/>
        <end position="103"/>
    </location>
</feature>
<keyword evidence="1" id="KW-1133">Transmembrane helix</keyword>
<keyword evidence="1" id="KW-0472">Membrane</keyword>
<dbReference type="AlphaFoldDB" id="A0A2K9LMG2"/>
<dbReference type="EMBL" id="CP022684">
    <property type="protein sequence ID" value="AUM13331.1"/>
    <property type="molecule type" value="Genomic_DNA"/>
</dbReference>
<proteinExistence type="predicted"/>
<dbReference type="InterPro" id="IPR007065">
    <property type="entry name" value="HPP"/>
</dbReference>
<evidence type="ECO:0000313" key="3">
    <source>
        <dbReference type="EMBL" id="AUM13331.1"/>
    </source>
</evidence>
<evidence type="ECO:0000313" key="4">
    <source>
        <dbReference type="Proteomes" id="UP000235116"/>
    </source>
</evidence>
<name>A0A2K9LMG2_9GAMM</name>